<evidence type="ECO:0000256" key="2">
    <source>
        <dbReference type="ARBA" id="ARBA00008945"/>
    </source>
</evidence>
<evidence type="ECO:0000256" key="9">
    <source>
        <dbReference type="PROSITE-ProRule" id="PRU00268"/>
    </source>
</evidence>
<keyword evidence="4" id="KW-0496">Mitochondrion</keyword>
<comment type="subcellular location">
    <subcellularLocation>
        <location evidence="1">Mitochondrion</location>
    </subcellularLocation>
</comment>
<dbReference type="Gene3D" id="3.30.160.20">
    <property type="match status" value="1"/>
</dbReference>
<dbReference type="Pfam" id="PF21251">
    <property type="entry name" value="Ribosomal_uS5m_N"/>
    <property type="match status" value="1"/>
</dbReference>
<dbReference type="CTD" id="64969"/>
<dbReference type="InterPro" id="IPR005324">
    <property type="entry name" value="Ribosomal_uS5_C"/>
</dbReference>
<evidence type="ECO:0000256" key="7">
    <source>
        <dbReference type="ARBA" id="ARBA00041606"/>
    </source>
</evidence>
<dbReference type="PANTHER" id="PTHR48277">
    <property type="entry name" value="MITOCHONDRIAL RIBOSOMAL PROTEIN S5"/>
    <property type="match status" value="1"/>
</dbReference>
<evidence type="ECO:0000313" key="14">
    <source>
        <dbReference type="RefSeq" id="XP_015597786.1"/>
    </source>
</evidence>
<gene>
    <name evidence="14" type="primary">LOC107268967</name>
</gene>
<evidence type="ECO:0000256" key="8">
    <source>
        <dbReference type="ARBA" id="ARBA00062683"/>
    </source>
</evidence>
<comment type="subunit">
    <text evidence="8">Component of the mitochondrial ribosome small subunit (28S) which comprises a 12S rRNA and about 30 distinct proteins.</text>
</comment>
<feature type="domain" description="S5 DRBM" evidence="12">
    <location>
        <begin position="180"/>
        <end position="244"/>
    </location>
</feature>
<dbReference type="PANTHER" id="PTHR48277:SF1">
    <property type="entry name" value="MITOCHONDRIAL RIBOSOMAL PROTEIN S5"/>
    <property type="match status" value="1"/>
</dbReference>
<evidence type="ECO:0000256" key="11">
    <source>
        <dbReference type="SAM" id="MobiDB-lite"/>
    </source>
</evidence>
<evidence type="ECO:0000313" key="13">
    <source>
        <dbReference type="Proteomes" id="UP000694920"/>
    </source>
</evidence>
<dbReference type="InterPro" id="IPR013810">
    <property type="entry name" value="Ribosomal_uS5_N"/>
</dbReference>
<dbReference type="FunFam" id="3.30.230.10:FF:000002">
    <property type="entry name" value="30S ribosomal protein S5"/>
    <property type="match status" value="1"/>
</dbReference>
<dbReference type="SUPFAM" id="SSF54768">
    <property type="entry name" value="dsRNA-binding domain-like"/>
    <property type="match status" value="1"/>
</dbReference>
<keyword evidence="3 9" id="KW-0689">Ribosomal protein</keyword>
<dbReference type="GO" id="GO:0003723">
    <property type="term" value="F:RNA binding"/>
    <property type="evidence" value="ECO:0007669"/>
    <property type="project" value="InterPro"/>
</dbReference>
<dbReference type="RefSeq" id="XP_015597786.1">
    <property type="nucleotide sequence ID" value="XM_015742300.2"/>
</dbReference>
<evidence type="ECO:0000256" key="10">
    <source>
        <dbReference type="RuleBase" id="RU003823"/>
    </source>
</evidence>
<evidence type="ECO:0000256" key="5">
    <source>
        <dbReference type="ARBA" id="ARBA00023274"/>
    </source>
</evidence>
<dbReference type="GO" id="GO:0005763">
    <property type="term" value="C:mitochondrial small ribosomal subunit"/>
    <property type="evidence" value="ECO:0007669"/>
    <property type="project" value="UniProtKB-ARBA"/>
</dbReference>
<dbReference type="Gene3D" id="3.30.230.10">
    <property type="match status" value="1"/>
</dbReference>
<dbReference type="Pfam" id="PF00333">
    <property type="entry name" value="Ribosomal_S5"/>
    <property type="match status" value="1"/>
</dbReference>
<dbReference type="AlphaFoldDB" id="A0AAJ7BZH8"/>
<dbReference type="FunFam" id="3.30.160.20:FF:000022">
    <property type="entry name" value="28S ribosomal protein S5, mitochondrial"/>
    <property type="match status" value="1"/>
</dbReference>
<comment type="similarity">
    <text evidence="2 10">Belongs to the universal ribosomal protein uS5 family.</text>
</comment>
<dbReference type="GeneID" id="107268967"/>
<dbReference type="InterPro" id="IPR000851">
    <property type="entry name" value="Ribosomal_uS5"/>
</dbReference>
<dbReference type="Proteomes" id="UP000694920">
    <property type="component" value="Unplaced"/>
</dbReference>
<dbReference type="InterPro" id="IPR020568">
    <property type="entry name" value="Ribosomal_Su5_D2-typ_SF"/>
</dbReference>
<dbReference type="GO" id="GO:0006412">
    <property type="term" value="P:translation"/>
    <property type="evidence" value="ECO:0007669"/>
    <property type="project" value="InterPro"/>
</dbReference>
<dbReference type="GO" id="GO:0005743">
    <property type="term" value="C:mitochondrial inner membrane"/>
    <property type="evidence" value="ECO:0007669"/>
    <property type="project" value="UniProtKB-ARBA"/>
</dbReference>
<evidence type="ECO:0000256" key="4">
    <source>
        <dbReference type="ARBA" id="ARBA00023128"/>
    </source>
</evidence>
<accession>A0AAJ7BZH8</accession>
<name>A0AAJ7BZH8_CEPCN</name>
<sequence length="448" mass="50764">MASRLLRAFGLISNPLKKTTNNNNGLICQQAGMVLNLLTSHVPVTNIVRSTSFFNKLPAESLWKGVTSVSNAGRKRGRARAIGKKGIKNLNRGQVIGIGKINMQWPGLTSPILRGRELIQQHKLPEDPEREAKLIQLRDSMTGFKKTKLSPIERGWTGDKMGGRSIGPPDPIGEDTFEGFDTRVLEFKIVTNMTGNMGRKRRTSAFVITGNGNGLAGFALGKALDSRAALKTAKNRAAQKLIYINMYNNHTVLHDFYCQFGKTKIFVTKQYEGFGLVCHRAIKTCCEVIGIKDLHAKVEGSTNLQHIIKAFFIGLLQQKSHQELAEKKKLHLVEFRKENDYFPTLIASPSKVRTENYVSTTEIRDFKQYVLGGKIMLEKRKLPPFFVKQKSWMIRQRKQEYLRNQDKVRLRMLAEHGELRSFLTDKYPEAKPRLMNFKSKRSAEAEAE</sequence>
<dbReference type="GO" id="GO:0003735">
    <property type="term" value="F:structural constituent of ribosome"/>
    <property type="evidence" value="ECO:0007669"/>
    <property type="project" value="UniProtKB-UniRule"/>
</dbReference>
<evidence type="ECO:0000259" key="12">
    <source>
        <dbReference type="PROSITE" id="PS50881"/>
    </source>
</evidence>
<evidence type="ECO:0000256" key="3">
    <source>
        <dbReference type="ARBA" id="ARBA00022980"/>
    </source>
</evidence>
<evidence type="ECO:0000256" key="1">
    <source>
        <dbReference type="ARBA" id="ARBA00004173"/>
    </source>
</evidence>
<keyword evidence="13" id="KW-1185">Reference proteome</keyword>
<dbReference type="KEGG" id="ccin:107268967"/>
<reference evidence="14" key="1">
    <citation type="submission" date="2025-08" db="UniProtKB">
        <authorList>
            <consortium name="RefSeq"/>
        </authorList>
    </citation>
    <scope>IDENTIFICATION</scope>
</reference>
<feature type="region of interest" description="Disordered" evidence="11">
    <location>
        <begin position="153"/>
        <end position="173"/>
    </location>
</feature>
<organism evidence="13 14">
    <name type="scientific">Cephus cinctus</name>
    <name type="common">Wheat stem sawfly</name>
    <dbReference type="NCBI Taxonomy" id="211228"/>
    <lineage>
        <taxon>Eukaryota</taxon>
        <taxon>Metazoa</taxon>
        <taxon>Ecdysozoa</taxon>
        <taxon>Arthropoda</taxon>
        <taxon>Hexapoda</taxon>
        <taxon>Insecta</taxon>
        <taxon>Pterygota</taxon>
        <taxon>Neoptera</taxon>
        <taxon>Endopterygota</taxon>
        <taxon>Hymenoptera</taxon>
        <taxon>Cephoidea</taxon>
        <taxon>Cephidae</taxon>
        <taxon>Cephus</taxon>
    </lineage>
</organism>
<proteinExistence type="inferred from homology"/>
<dbReference type="InterPro" id="IPR014721">
    <property type="entry name" value="Ribsml_uS5_D2-typ_fold_subgr"/>
</dbReference>
<dbReference type="Pfam" id="PF03719">
    <property type="entry name" value="Ribosomal_S5_C"/>
    <property type="match status" value="1"/>
</dbReference>
<dbReference type="InterPro" id="IPR048584">
    <property type="entry name" value="Ribosomal_uS5m_N"/>
</dbReference>
<evidence type="ECO:0000256" key="6">
    <source>
        <dbReference type="ARBA" id="ARBA00039335"/>
    </source>
</evidence>
<dbReference type="PROSITE" id="PS50881">
    <property type="entry name" value="S5_DSRBD"/>
    <property type="match status" value="1"/>
</dbReference>
<keyword evidence="5 9" id="KW-0687">Ribonucleoprotein</keyword>
<protein>
    <recommendedName>
        <fullName evidence="6">Small ribosomal subunit protein uS5m</fullName>
    </recommendedName>
    <alternativeName>
        <fullName evidence="7">28S ribosomal protein S5, mitochondrial</fullName>
    </alternativeName>
</protein>
<dbReference type="SUPFAM" id="SSF54211">
    <property type="entry name" value="Ribosomal protein S5 domain 2-like"/>
    <property type="match status" value="1"/>
</dbReference>